<evidence type="ECO:0000313" key="3">
    <source>
        <dbReference type="Proteomes" id="UP001526426"/>
    </source>
</evidence>
<sequence length="103" mass="11569">MNNQRFCTSTCRLCSYYQPEGRRGGLCAQLGVPVKGCWKACSLAVQPFAHTNWTPLGEDIALLEQSLALPNHYGKPGELKPLEPIRDEFFPDSHPHREETLIS</sequence>
<proteinExistence type="predicted"/>
<evidence type="ECO:0000313" key="2">
    <source>
        <dbReference type="EMBL" id="MCW6034866.1"/>
    </source>
</evidence>
<protein>
    <submittedName>
        <fullName evidence="2">Uncharacterized protein</fullName>
    </submittedName>
</protein>
<gene>
    <name evidence="2" type="ORF">K4A83_01060</name>
</gene>
<reference evidence="2 3" key="1">
    <citation type="submission" date="2021-08" db="EMBL/GenBank/DDBJ databases">
        <title>Draft genome sequence of Spirulina subsalsa with high tolerance to salinity and hype-accumulation of phycocyanin.</title>
        <authorList>
            <person name="Pei H."/>
            <person name="Jiang L."/>
        </authorList>
    </citation>
    <scope>NUCLEOTIDE SEQUENCE [LARGE SCALE GENOMIC DNA]</scope>
    <source>
        <strain evidence="2 3">FACHB-351</strain>
    </source>
</reference>
<dbReference type="Proteomes" id="UP001526426">
    <property type="component" value="Unassembled WGS sequence"/>
</dbReference>
<evidence type="ECO:0000256" key="1">
    <source>
        <dbReference type="SAM" id="MobiDB-lite"/>
    </source>
</evidence>
<keyword evidence="3" id="KW-1185">Reference proteome</keyword>
<accession>A0ABT3L040</accession>
<feature type="region of interest" description="Disordered" evidence="1">
    <location>
        <begin position="77"/>
        <end position="103"/>
    </location>
</feature>
<name>A0ABT3L040_9CYAN</name>
<dbReference type="RefSeq" id="WP_265262521.1">
    <property type="nucleotide sequence ID" value="NZ_JAIHOM010000003.1"/>
</dbReference>
<dbReference type="EMBL" id="JAIHOM010000003">
    <property type="protein sequence ID" value="MCW6034866.1"/>
    <property type="molecule type" value="Genomic_DNA"/>
</dbReference>
<organism evidence="2 3">
    <name type="scientific">Spirulina subsalsa FACHB-351</name>
    <dbReference type="NCBI Taxonomy" id="234711"/>
    <lineage>
        <taxon>Bacteria</taxon>
        <taxon>Bacillati</taxon>
        <taxon>Cyanobacteriota</taxon>
        <taxon>Cyanophyceae</taxon>
        <taxon>Spirulinales</taxon>
        <taxon>Spirulinaceae</taxon>
        <taxon>Spirulina</taxon>
    </lineage>
</organism>
<comment type="caution">
    <text evidence="2">The sequence shown here is derived from an EMBL/GenBank/DDBJ whole genome shotgun (WGS) entry which is preliminary data.</text>
</comment>